<comment type="caution">
    <text evidence="2">The sequence shown here is derived from an EMBL/GenBank/DDBJ whole genome shotgun (WGS) entry which is preliminary data.</text>
</comment>
<proteinExistence type="predicted"/>
<dbReference type="Proteomes" id="UP001335648">
    <property type="component" value="Unassembled WGS sequence"/>
</dbReference>
<reference evidence="2 3" key="1">
    <citation type="journal article" date="2023" name="Mol. Biol. Evol.">
        <title>Genomics of Secondarily Temperate Adaptation in the Only Non-Antarctic Icefish.</title>
        <authorList>
            <person name="Rivera-Colon A.G."/>
            <person name="Rayamajhi N."/>
            <person name="Minhas B.F."/>
            <person name="Madrigal G."/>
            <person name="Bilyk K.T."/>
            <person name="Yoon V."/>
            <person name="Hune M."/>
            <person name="Gregory S."/>
            <person name="Cheng C.H.C."/>
            <person name="Catchen J.M."/>
        </authorList>
    </citation>
    <scope>NUCLEOTIDE SEQUENCE [LARGE SCALE GENOMIC DNA]</scope>
    <source>
        <strain evidence="2">JC2023a</strain>
    </source>
</reference>
<evidence type="ECO:0000313" key="3">
    <source>
        <dbReference type="Proteomes" id="UP001335648"/>
    </source>
</evidence>
<evidence type="ECO:0000313" key="2">
    <source>
        <dbReference type="EMBL" id="KAK5892863.1"/>
    </source>
</evidence>
<keyword evidence="3" id="KW-1185">Reference proteome</keyword>
<evidence type="ECO:0000256" key="1">
    <source>
        <dbReference type="SAM" id="MobiDB-lite"/>
    </source>
</evidence>
<organism evidence="2 3">
    <name type="scientific">Champsocephalus esox</name>
    <name type="common">pike icefish</name>
    <dbReference type="NCBI Taxonomy" id="159716"/>
    <lineage>
        <taxon>Eukaryota</taxon>
        <taxon>Metazoa</taxon>
        <taxon>Chordata</taxon>
        <taxon>Craniata</taxon>
        <taxon>Vertebrata</taxon>
        <taxon>Euteleostomi</taxon>
        <taxon>Actinopterygii</taxon>
        <taxon>Neopterygii</taxon>
        <taxon>Teleostei</taxon>
        <taxon>Neoteleostei</taxon>
        <taxon>Acanthomorphata</taxon>
        <taxon>Eupercaria</taxon>
        <taxon>Perciformes</taxon>
        <taxon>Notothenioidei</taxon>
        <taxon>Channichthyidae</taxon>
        <taxon>Champsocephalus</taxon>
    </lineage>
</organism>
<dbReference type="EMBL" id="JAULUE010002055">
    <property type="protein sequence ID" value="KAK5892863.1"/>
    <property type="molecule type" value="Genomic_DNA"/>
</dbReference>
<accession>A0AAN8BZ00</accession>
<gene>
    <name evidence="2" type="ORF">CesoFtcFv8_013211</name>
</gene>
<sequence length="72" mass="8368">MAWRMWSKLCCGQKGLLFLFPLFLFLAIFVMAMTLPRPLPGSDMDWRSSRALSSTGELRPRPRDMNSPHCFF</sequence>
<name>A0AAN8BZ00_9TELE</name>
<feature type="region of interest" description="Disordered" evidence="1">
    <location>
        <begin position="52"/>
        <end position="72"/>
    </location>
</feature>
<protein>
    <submittedName>
        <fullName evidence="2">Uncharacterized protein</fullName>
    </submittedName>
</protein>
<dbReference type="AlphaFoldDB" id="A0AAN8BZ00"/>